<gene>
    <name evidence="3" type="ORF">AVDCRST_MAG91-162</name>
</gene>
<accession>A0A6J4S686</accession>
<name>A0A6J4S686_9SPHN</name>
<feature type="domain" description="Inositolphosphotransferase Aur1/Ipt1" evidence="2">
    <location>
        <begin position="125"/>
        <end position="307"/>
    </location>
</feature>
<feature type="transmembrane region" description="Helical" evidence="1">
    <location>
        <begin position="296"/>
        <end position="316"/>
    </location>
</feature>
<feature type="transmembrane region" description="Helical" evidence="1">
    <location>
        <begin position="226"/>
        <end position="248"/>
    </location>
</feature>
<organism evidence="3">
    <name type="scientific">uncultured Sphingomonadaceae bacterium</name>
    <dbReference type="NCBI Taxonomy" id="169976"/>
    <lineage>
        <taxon>Bacteria</taxon>
        <taxon>Pseudomonadati</taxon>
        <taxon>Pseudomonadota</taxon>
        <taxon>Alphaproteobacteria</taxon>
        <taxon>Sphingomonadales</taxon>
        <taxon>Sphingomonadaceae</taxon>
        <taxon>environmental samples</taxon>
    </lineage>
</organism>
<protein>
    <recommendedName>
        <fullName evidence="2">Inositolphosphotransferase Aur1/Ipt1 domain-containing protein</fullName>
    </recommendedName>
</protein>
<feature type="transmembrane region" description="Helical" evidence="1">
    <location>
        <begin position="269"/>
        <end position="290"/>
    </location>
</feature>
<dbReference type="GO" id="GO:0016020">
    <property type="term" value="C:membrane"/>
    <property type="evidence" value="ECO:0007669"/>
    <property type="project" value="UniProtKB-SubCell"/>
</dbReference>
<dbReference type="EMBL" id="CADCVX010000042">
    <property type="protein sequence ID" value="CAA9483861.1"/>
    <property type="molecule type" value="Genomic_DNA"/>
</dbReference>
<keyword evidence="1" id="KW-0472">Membrane</keyword>
<feature type="transmembrane region" description="Helical" evidence="1">
    <location>
        <begin position="148"/>
        <end position="167"/>
    </location>
</feature>
<feature type="transmembrane region" description="Helical" evidence="1">
    <location>
        <begin position="37"/>
        <end position="64"/>
    </location>
</feature>
<feature type="transmembrane region" description="Helical" evidence="1">
    <location>
        <begin position="85"/>
        <end position="106"/>
    </location>
</feature>
<sequence length="328" mass="35501">MDKASQVADRDWLAPSIVLTLMSGAVGILLIPDHSGVVPALAVLPLWMIGAAILGSIYALFAMMSARVESPLACIGAFFVQERRTAAFLTFCVFLAGVNMTTFMWIKPLLNHLIPFWADPLLADIDKAIFFGRDPWTLLTWSNTTAAAIFYHRGWFILMILTLLAVLSAPPSPKKSALMLTYFMLWSVVGPVIHALIPAAGPVFFAQLGYGDRFSELGDVTETREAAAYLWAIYSGGGFGPGSGISAMPSLHVATTAWMITAVHVYSRLWMWPMAIAALATILLSVSLGWHYAVDGVVGAAAALLCYKALHIFYGSRSKPAPRSMMPA</sequence>
<keyword evidence="1" id="KW-1133">Transmembrane helix</keyword>
<dbReference type="AlphaFoldDB" id="A0A6J4S686"/>
<keyword evidence="1" id="KW-0812">Transmembrane</keyword>
<feature type="transmembrane region" description="Helical" evidence="1">
    <location>
        <begin position="12"/>
        <end position="31"/>
    </location>
</feature>
<evidence type="ECO:0000256" key="1">
    <source>
        <dbReference type="SAM" id="Phobius"/>
    </source>
</evidence>
<reference evidence="3" key="1">
    <citation type="submission" date="2020-02" db="EMBL/GenBank/DDBJ databases">
        <authorList>
            <person name="Meier V. D."/>
        </authorList>
    </citation>
    <scope>NUCLEOTIDE SEQUENCE</scope>
    <source>
        <strain evidence="3">AVDCRST_MAG91</strain>
    </source>
</reference>
<dbReference type="InterPro" id="IPR026841">
    <property type="entry name" value="Aur1/Ipt1"/>
</dbReference>
<proteinExistence type="predicted"/>
<dbReference type="Pfam" id="PF14378">
    <property type="entry name" value="PAP2_3"/>
    <property type="match status" value="1"/>
</dbReference>
<evidence type="ECO:0000259" key="2">
    <source>
        <dbReference type="Pfam" id="PF14378"/>
    </source>
</evidence>
<evidence type="ECO:0000313" key="3">
    <source>
        <dbReference type="EMBL" id="CAA9483861.1"/>
    </source>
</evidence>
<feature type="transmembrane region" description="Helical" evidence="1">
    <location>
        <begin position="179"/>
        <end position="206"/>
    </location>
</feature>